<accession>A0ABS8IUR6</accession>
<dbReference type="InterPro" id="IPR002636">
    <property type="entry name" value="DUF29"/>
</dbReference>
<reference evidence="1 2" key="1">
    <citation type="submission" date="2021-11" db="EMBL/GenBank/DDBJ databases">
        <authorList>
            <person name="Huq M.A."/>
        </authorList>
    </citation>
    <scope>NUCLEOTIDE SEQUENCE [LARGE SCALE GENOMIC DNA]</scope>
    <source>
        <strain evidence="1 2">MAHUQ-52</strain>
    </source>
</reference>
<dbReference type="Pfam" id="PF01724">
    <property type="entry name" value="DUF29"/>
    <property type="match status" value="1"/>
</dbReference>
<name>A0ABS8IUR6_9BURK</name>
<organism evidence="1 2">
    <name type="scientific">Massilia agrisoli</name>
    <dbReference type="NCBI Taxonomy" id="2892444"/>
    <lineage>
        <taxon>Bacteria</taxon>
        <taxon>Pseudomonadati</taxon>
        <taxon>Pseudomonadota</taxon>
        <taxon>Betaproteobacteria</taxon>
        <taxon>Burkholderiales</taxon>
        <taxon>Oxalobacteraceae</taxon>
        <taxon>Telluria group</taxon>
        <taxon>Massilia</taxon>
    </lineage>
</organism>
<dbReference type="Gene3D" id="1.20.1220.20">
    <property type="entry name" value="Uncharcterised protein PF01724"/>
    <property type="match status" value="1"/>
</dbReference>
<dbReference type="EMBL" id="JAJHPV010000013">
    <property type="protein sequence ID" value="MCC6071547.1"/>
    <property type="molecule type" value="Genomic_DNA"/>
</dbReference>
<keyword evidence="2" id="KW-1185">Reference proteome</keyword>
<gene>
    <name evidence="1" type="ORF">LMJ30_11310</name>
</gene>
<protein>
    <submittedName>
        <fullName evidence="1">DUF29 domain-containing protein</fullName>
    </submittedName>
</protein>
<evidence type="ECO:0000313" key="2">
    <source>
        <dbReference type="Proteomes" id="UP001198701"/>
    </source>
</evidence>
<proteinExistence type="predicted"/>
<sequence>MNDPKIPSPVVAAPGYEDDLVAWMENQIGLLRAHKFESLDLENLLEELEGMVRHERRGLRSRVELVLVHLLKHQFQPPRRSRSWLLTLDEQRNKIADRIEDSPSLRRELQGYMDSRYTRAVETASLQTRRPASDFPTTCPYAVEQLLDKDFLP</sequence>
<comment type="caution">
    <text evidence="1">The sequence shown here is derived from an EMBL/GenBank/DDBJ whole genome shotgun (WGS) entry which is preliminary data.</text>
</comment>
<dbReference type="RefSeq" id="WP_229432454.1">
    <property type="nucleotide sequence ID" value="NZ_JAJHPV010000013.1"/>
</dbReference>
<dbReference type="PANTHER" id="PTHR34235">
    <property type="entry name" value="SLR1203 PROTEIN-RELATED"/>
    <property type="match status" value="1"/>
</dbReference>
<dbReference type="Proteomes" id="UP001198701">
    <property type="component" value="Unassembled WGS sequence"/>
</dbReference>
<evidence type="ECO:0000313" key="1">
    <source>
        <dbReference type="EMBL" id="MCC6071547.1"/>
    </source>
</evidence>